<feature type="compositionally biased region" description="Low complexity" evidence="1">
    <location>
        <begin position="121"/>
        <end position="134"/>
    </location>
</feature>
<reference evidence="2" key="1">
    <citation type="submission" date="2014-05" db="EMBL/GenBank/DDBJ databases">
        <authorList>
            <person name="Chronopoulou M."/>
        </authorList>
    </citation>
    <scope>NUCLEOTIDE SEQUENCE</scope>
    <source>
        <tissue evidence="2">Whole organism</tissue>
    </source>
</reference>
<accession>A0A0K2V100</accession>
<evidence type="ECO:0000256" key="1">
    <source>
        <dbReference type="SAM" id="MobiDB-lite"/>
    </source>
</evidence>
<feature type="compositionally biased region" description="Basic and acidic residues" evidence="1">
    <location>
        <begin position="52"/>
        <end position="75"/>
    </location>
</feature>
<name>A0A0K2V100_LEPSM</name>
<proteinExistence type="predicted"/>
<feature type="compositionally biased region" description="Polar residues" evidence="1">
    <location>
        <begin position="97"/>
        <end position="120"/>
    </location>
</feature>
<dbReference type="AlphaFoldDB" id="A0A0K2V100"/>
<feature type="compositionally biased region" description="Low complexity" evidence="1">
    <location>
        <begin position="76"/>
        <end position="92"/>
    </location>
</feature>
<protein>
    <submittedName>
        <fullName evidence="2">Uncharacterized protein</fullName>
    </submittedName>
</protein>
<dbReference type="EMBL" id="HACA01026827">
    <property type="protein sequence ID" value="CDW44188.1"/>
    <property type="molecule type" value="Transcribed_RNA"/>
</dbReference>
<feature type="non-terminal residue" evidence="2">
    <location>
        <position position="1"/>
    </location>
</feature>
<feature type="region of interest" description="Disordered" evidence="1">
    <location>
        <begin position="201"/>
        <end position="221"/>
    </location>
</feature>
<feature type="region of interest" description="Disordered" evidence="1">
    <location>
        <begin position="41"/>
        <end position="139"/>
    </location>
</feature>
<organism evidence="2">
    <name type="scientific">Lepeophtheirus salmonis</name>
    <name type="common">Salmon louse</name>
    <name type="synonym">Caligus salmonis</name>
    <dbReference type="NCBI Taxonomy" id="72036"/>
    <lineage>
        <taxon>Eukaryota</taxon>
        <taxon>Metazoa</taxon>
        <taxon>Ecdysozoa</taxon>
        <taxon>Arthropoda</taxon>
        <taxon>Crustacea</taxon>
        <taxon>Multicrustacea</taxon>
        <taxon>Hexanauplia</taxon>
        <taxon>Copepoda</taxon>
        <taxon>Siphonostomatoida</taxon>
        <taxon>Caligidae</taxon>
        <taxon>Lepeophtheirus</taxon>
    </lineage>
</organism>
<sequence>GIFKHQFVLTWCCIKNISVDMTSKIIVLTIILGMTNFQSVSSDGAGHHHHHQHDDGASNTHNHDHGASNSHHNDHSATSSSHPTHSTEQSQSLYAAPSNQLNVNNEGPSSSYDSPVQTYNAPSASHAVHSSHQHTGYNAPTVSHHYQEESQKPDNSIIGFFRRLAGGFVALKGGLIKGHAAFWDSKGNALINVGKRIAGRPPYGPEYKPIEKRPVPYHPQH</sequence>
<evidence type="ECO:0000313" key="2">
    <source>
        <dbReference type="EMBL" id="CDW44188.1"/>
    </source>
</evidence>